<dbReference type="Proteomes" id="UP001054945">
    <property type="component" value="Unassembled WGS sequence"/>
</dbReference>
<proteinExistence type="predicted"/>
<keyword evidence="2" id="KW-1185">Reference proteome</keyword>
<comment type="caution">
    <text evidence="1">The sequence shown here is derived from an EMBL/GenBank/DDBJ whole genome shotgun (WGS) entry which is preliminary data.</text>
</comment>
<evidence type="ECO:0000313" key="2">
    <source>
        <dbReference type="Proteomes" id="UP001054945"/>
    </source>
</evidence>
<reference evidence="1 2" key="1">
    <citation type="submission" date="2021-06" db="EMBL/GenBank/DDBJ databases">
        <title>Caerostris extrusa draft genome.</title>
        <authorList>
            <person name="Kono N."/>
            <person name="Arakawa K."/>
        </authorList>
    </citation>
    <scope>NUCLEOTIDE SEQUENCE [LARGE SCALE GENOMIC DNA]</scope>
</reference>
<organism evidence="1 2">
    <name type="scientific">Caerostris extrusa</name>
    <name type="common">Bark spider</name>
    <name type="synonym">Caerostris bankana</name>
    <dbReference type="NCBI Taxonomy" id="172846"/>
    <lineage>
        <taxon>Eukaryota</taxon>
        <taxon>Metazoa</taxon>
        <taxon>Ecdysozoa</taxon>
        <taxon>Arthropoda</taxon>
        <taxon>Chelicerata</taxon>
        <taxon>Arachnida</taxon>
        <taxon>Araneae</taxon>
        <taxon>Araneomorphae</taxon>
        <taxon>Entelegynae</taxon>
        <taxon>Araneoidea</taxon>
        <taxon>Araneidae</taxon>
        <taxon>Caerostris</taxon>
    </lineage>
</organism>
<dbReference type="AlphaFoldDB" id="A0AAV4Q4E2"/>
<name>A0AAV4Q4E2_CAEEX</name>
<protein>
    <submittedName>
        <fullName evidence="1">Uncharacterized protein</fullName>
    </submittedName>
</protein>
<accession>A0AAV4Q4E2</accession>
<sequence>MSNGWQKTGYFSPDGAEKVTIAPRLLFAPVRGNTRRFLGVPQGKEVGKKIISFPSSIRLGGEKRTSDPIIRERQDGLTQRTRSRMMLTPSRVGQGIAASAVDYRFEGCKGLGPTRAI</sequence>
<gene>
    <name evidence="1" type="ORF">CEXT_263741</name>
</gene>
<dbReference type="EMBL" id="BPLR01005697">
    <property type="protein sequence ID" value="GIY04320.1"/>
    <property type="molecule type" value="Genomic_DNA"/>
</dbReference>
<evidence type="ECO:0000313" key="1">
    <source>
        <dbReference type="EMBL" id="GIY04320.1"/>
    </source>
</evidence>